<dbReference type="RefSeq" id="WP_339960938.1">
    <property type="nucleotide sequence ID" value="NZ_JAWMWH010000003.1"/>
</dbReference>
<reference evidence="3 4" key="1">
    <citation type="submission" date="2023-10" db="EMBL/GenBank/DDBJ databases">
        <title>Nicoliella lavandulae sp. nov. isolated from Lavandula angustifolia flowers.</title>
        <authorList>
            <person name="Alcantara C."/>
            <person name="Zuniga M."/>
            <person name="Landete J.M."/>
            <person name="Monedero V."/>
        </authorList>
    </citation>
    <scope>NUCLEOTIDE SEQUENCE [LARGE SCALE GENOMIC DNA]</scope>
    <source>
        <strain evidence="3 4">Es01</strain>
    </source>
</reference>
<dbReference type="EMBL" id="JAWMWH010000003">
    <property type="protein sequence ID" value="MEJ6401089.1"/>
    <property type="molecule type" value="Genomic_DNA"/>
</dbReference>
<sequence>MATIALGSFFLMITVGIIGLNNHLIIDGYVVLFGLIILLLLFIYFFQGFFWLWNALIVWRRENHTLANMLTLIIGVITLGLPVLNGMLTKHPLGPIGVFSYSVIVLSILYLLFCIVSFMLAAFLFTFKKPRPNKRFIIVLGAGLLHGDQVSPLLASRINKGIEFYHQVKAATGHAPLLICSGGQGNDETIPEGQAMRTYAIDHGVAANHVVAEVQSKTTLQNMLFSKRIIEQHKLPLNDGIYVSNDYHIFRAGIYAHQAGLPIQGLGARTSRFFIPNATIREYVALLMNHKRFHMMMVGLILLASLGVALLVGFIR</sequence>
<keyword evidence="4" id="KW-1185">Reference proteome</keyword>
<proteinExistence type="predicted"/>
<keyword evidence="1" id="KW-0472">Membrane</keyword>
<protein>
    <submittedName>
        <fullName evidence="3">YdcF family protein</fullName>
    </submittedName>
</protein>
<comment type="caution">
    <text evidence="3">The sequence shown here is derived from an EMBL/GenBank/DDBJ whole genome shotgun (WGS) entry which is preliminary data.</text>
</comment>
<dbReference type="Pfam" id="PF02698">
    <property type="entry name" value="DUF218"/>
    <property type="match status" value="1"/>
</dbReference>
<dbReference type="Proteomes" id="UP001370590">
    <property type="component" value="Unassembled WGS sequence"/>
</dbReference>
<keyword evidence="1" id="KW-1133">Transmembrane helix</keyword>
<dbReference type="InterPro" id="IPR003848">
    <property type="entry name" value="DUF218"/>
</dbReference>
<feature type="domain" description="DUF218" evidence="2">
    <location>
        <begin position="136"/>
        <end position="284"/>
    </location>
</feature>
<feature type="transmembrane region" description="Helical" evidence="1">
    <location>
        <begin position="65"/>
        <end position="84"/>
    </location>
</feature>
<feature type="transmembrane region" description="Helical" evidence="1">
    <location>
        <begin position="295"/>
        <end position="315"/>
    </location>
</feature>
<gene>
    <name evidence="3" type="ORF">R4146_08030</name>
</gene>
<feature type="transmembrane region" description="Helical" evidence="1">
    <location>
        <begin position="29"/>
        <end position="53"/>
    </location>
</feature>
<organism evidence="3 4">
    <name type="scientific">Nicoliella lavandulae</name>
    <dbReference type="NCBI Taxonomy" id="3082954"/>
    <lineage>
        <taxon>Bacteria</taxon>
        <taxon>Bacillati</taxon>
        <taxon>Bacillota</taxon>
        <taxon>Bacilli</taxon>
        <taxon>Lactobacillales</taxon>
        <taxon>Lactobacillaceae</taxon>
        <taxon>Nicoliella</taxon>
    </lineage>
</organism>
<evidence type="ECO:0000259" key="2">
    <source>
        <dbReference type="Pfam" id="PF02698"/>
    </source>
</evidence>
<dbReference type="PANTHER" id="PTHR30336:SF18">
    <property type="entry name" value="MEMBRANE PROTEIN"/>
    <property type="match status" value="1"/>
</dbReference>
<dbReference type="PANTHER" id="PTHR30336">
    <property type="entry name" value="INNER MEMBRANE PROTEIN, PROBABLE PERMEASE"/>
    <property type="match status" value="1"/>
</dbReference>
<evidence type="ECO:0000256" key="1">
    <source>
        <dbReference type="SAM" id="Phobius"/>
    </source>
</evidence>
<feature type="transmembrane region" description="Helical" evidence="1">
    <location>
        <begin position="104"/>
        <end position="127"/>
    </location>
</feature>
<keyword evidence="1" id="KW-0812">Transmembrane</keyword>
<evidence type="ECO:0000313" key="3">
    <source>
        <dbReference type="EMBL" id="MEJ6401089.1"/>
    </source>
</evidence>
<dbReference type="InterPro" id="IPR051599">
    <property type="entry name" value="Cell_Envelope_Assoc"/>
</dbReference>
<dbReference type="Gene3D" id="3.40.50.620">
    <property type="entry name" value="HUPs"/>
    <property type="match status" value="1"/>
</dbReference>
<name>A0ABU8SMI9_9LACO</name>
<dbReference type="InterPro" id="IPR014729">
    <property type="entry name" value="Rossmann-like_a/b/a_fold"/>
</dbReference>
<accession>A0ABU8SMI9</accession>
<dbReference type="CDD" id="cd06259">
    <property type="entry name" value="YdcF-like"/>
    <property type="match status" value="1"/>
</dbReference>
<evidence type="ECO:0000313" key="4">
    <source>
        <dbReference type="Proteomes" id="UP001370590"/>
    </source>
</evidence>